<dbReference type="Pfam" id="PF12796">
    <property type="entry name" value="Ank_2"/>
    <property type="match status" value="1"/>
</dbReference>
<evidence type="ECO:0000313" key="6">
    <source>
        <dbReference type="EMBL" id="KAK3683416.1"/>
    </source>
</evidence>
<dbReference type="AlphaFoldDB" id="A0AAE0X298"/>
<evidence type="ECO:0000256" key="4">
    <source>
        <dbReference type="SAM" id="Coils"/>
    </source>
</evidence>
<dbReference type="Gene3D" id="1.25.40.20">
    <property type="entry name" value="Ankyrin repeat-containing domain"/>
    <property type="match status" value="2"/>
</dbReference>
<evidence type="ECO:0000256" key="2">
    <source>
        <dbReference type="ARBA" id="ARBA00023043"/>
    </source>
</evidence>
<dbReference type="EMBL" id="JAULSO010000004">
    <property type="protein sequence ID" value="KAK3683416.1"/>
    <property type="molecule type" value="Genomic_DNA"/>
</dbReference>
<feature type="region of interest" description="Disordered" evidence="5">
    <location>
        <begin position="791"/>
        <end position="824"/>
    </location>
</feature>
<feature type="repeat" description="ANK" evidence="3">
    <location>
        <begin position="467"/>
        <end position="499"/>
    </location>
</feature>
<comment type="caution">
    <text evidence="6">The sequence shown here is derived from an EMBL/GenBank/DDBJ whole genome shotgun (WGS) entry which is preliminary data.</text>
</comment>
<reference evidence="6" key="2">
    <citation type="submission" date="2023-06" db="EMBL/GenBank/DDBJ databases">
        <authorList>
            <consortium name="Lawrence Berkeley National Laboratory"/>
            <person name="Haridas S."/>
            <person name="Hensen N."/>
            <person name="Bonometti L."/>
            <person name="Westerberg I."/>
            <person name="Brannstrom I.O."/>
            <person name="Guillou S."/>
            <person name="Cros-Aarteil S."/>
            <person name="Calhoun S."/>
            <person name="Kuo A."/>
            <person name="Mondo S."/>
            <person name="Pangilinan J."/>
            <person name="Riley R."/>
            <person name="Labutti K."/>
            <person name="Andreopoulos B."/>
            <person name="Lipzen A."/>
            <person name="Chen C."/>
            <person name="Yanf M."/>
            <person name="Daum C."/>
            <person name="Ng V."/>
            <person name="Clum A."/>
            <person name="Steindorff A."/>
            <person name="Ohm R."/>
            <person name="Martin F."/>
            <person name="Silar P."/>
            <person name="Natvig D."/>
            <person name="Lalanne C."/>
            <person name="Gautier V."/>
            <person name="Ament-Velasquez S.L."/>
            <person name="Kruys A."/>
            <person name="Hutchinson M.I."/>
            <person name="Powell A.J."/>
            <person name="Barry K."/>
            <person name="Miller A.N."/>
            <person name="Grigoriev I.V."/>
            <person name="Debuchy R."/>
            <person name="Gladieux P."/>
            <person name="Thoren M.H."/>
            <person name="Johannesson H."/>
        </authorList>
    </citation>
    <scope>NUCLEOTIDE SEQUENCE</scope>
    <source>
        <strain evidence="6">CBS 314.62</strain>
    </source>
</reference>
<reference evidence="6" key="1">
    <citation type="journal article" date="2023" name="Mol. Phylogenet. Evol.">
        <title>Genome-scale phylogeny and comparative genomics of the fungal order Sordariales.</title>
        <authorList>
            <person name="Hensen N."/>
            <person name="Bonometti L."/>
            <person name="Westerberg I."/>
            <person name="Brannstrom I.O."/>
            <person name="Guillou S."/>
            <person name="Cros-Aarteil S."/>
            <person name="Calhoun S."/>
            <person name="Haridas S."/>
            <person name="Kuo A."/>
            <person name="Mondo S."/>
            <person name="Pangilinan J."/>
            <person name="Riley R."/>
            <person name="LaButti K."/>
            <person name="Andreopoulos B."/>
            <person name="Lipzen A."/>
            <person name="Chen C."/>
            <person name="Yan M."/>
            <person name="Daum C."/>
            <person name="Ng V."/>
            <person name="Clum A."/>
            <person name="Steindorff A."/>
            <person name="Ohm R.A."/>
            <person name="Martin F."/>
            <person name="Silar P."/>
            <person name="Natvig D.O."/>
            <person name="Lalanne C."/>
            <person name="Gautier V."/>
            <person name="Ament-Velasquez S.L."/>
            <person name="Kruys A."/>
            <person name="Hutchinson M.I."/>
            <person name="Powell A.J."/>
            <person name="Barry K."/>
            <person name="Miller A.N."/>
            <person name="Grigoriev I.V."/>
            <person name="Debuchy R."/>
            <person name="Gladieux P."/>
            <person name="Hiltunen Thoren M."/>
            <person name="Johannesson H."/>
        </authorList>
    </citation>
    <scope>NUCLEOTIDE SEQUENCE</scope>
    <source>
        <strain evidence="6">CBS 314.62</strain>
    </source>
</reference>
<evidence type="ECO:0000256" key="1">
    <source>
        <dbReference type="ARBA" id="ARBA00022737"/>
    </source>
</evidence>
<sequence>MDVLSAIASVIAIGQALQALPKIVDALRSLAEVKGELAGLLNELSTLQALHSQIQQVMDEFRSAHRSLLKNANAEIELLVRDLEKLAQGLRYREFKVIKRATDTIKWKWSKGKVATLYARARRCRDDLHMAMSMLLMFGQSTGNRLLLEVHAVTTISMPELHRGIQAIEGTVNPEPRLSNVDEADGEANAVEQPTTSDTEVAGSSSDIQAEFTTATPMEAPLSWNGTSSGEMVFVRTKVRLRCGYSCSCQCHTPPVDLQTPSWVKPVLGRFFLNYQSRPLFRPVVCDKASCGNSRPTAIHLNYYFPSWLWNGAVSFSASLAGLTGSGATLHMSVPRYGDDDGSVLRYALSHRRFAVLESMTRIWSPRLIRQSYDSIAFSAAERDLSLAKASTTSEPVVKSLLSLWDDDFNPDATNRRSSKDLIALAEGGSTIVERNKALQEACILGDLEATTALIKAGADVNATDFKGATPLILALREGKIDCALELLNVGCDVCVVENGGVQAVHYALDGHLTPKRIQVLEQLIPKAVRQYSVAYGRAAIHEFLDLKGDQDGPIQNILSLLLDFGEDIEARDKLGITPVLLSVFRNNPGAFKALAAAGWCLTVVSDEGLSILHLAALHAGPALLSLLTAAEISIDVELKGIEDGNTALDDFKYCMYVDPMDLPASWRRADEEETELFEQLLRAVRDRYLNSEIEALLAVIRLLEHGSSLDVVDAKRQLNAVMEEKRWYRKHEELETLRVIKDVQISQGMLVPAIEALQEIVELHRETMLESPCVKASKYDWMRCGYLGESSSDEEDLEKEEGLDGEEENLDLEEEGSNAGDEP</sequence>
<feature type="region of interest" description="Disordered" evidence="5">
    <location>
        <begin position="177"/>
        <end position="205"/>
    </location>
</feature>
<keyword evidence="4" id="KW-0175">Coiled coil</keyword>
<feature type="coiled-coil region" evidence="4">
    <location>
        <begin position="30"/>
        <end position="89"/>
    </location>
</feature>
<organism evidence="6 7">
    <name type="scientific">Podospora appendiculata</name>
    <dbReference type="NCBI Taxonomy" id="314037"/>
    <lineage>
        <taxon>Eukaryota</taxon>
        <taxon>Fungi</taxon>
        <taxon>Dikarya</taxon>
        <taxon>Ascomycota</taxon>
        <taxon>Pezizomycotina</taxon>
        <taxon>Sordariomycetes</taxon>
        <taxon>Sordariomycetidae</taxon>
        <taxon>Sordariales</taxon>
        <taxon>Podosporaceae</taxon>
        <taxon>Podospora</taxon>
    </lineage>
</organism>
<dbReference type="Proteomes" id="UP001270362">
    <property type="component" value="Unassembled WGS sequence"/>
</dbReference>
<keyword evidence="1" id="KW-0677">Repeat</keyword>
<evidence type="ECO:0000256" key="3">
    <source>
        <dbReference type="PROSITE-ProRule" id="PRU00023"/>
    </source>
</evidence>
<dbReference type="InterPro" id="IPR002110">
    <property type="entry name" value="Ankyrin_rpt"/>
</dbReference>
<dbReference type="PROSITE" id="PS50088">
    <property type="entry name" value="ANK_REPEAT"/>
    <property type="match status" value="2"/>
</dbReference>
<proteinExistence type="predicted"/>
<dbReference type="PANTHER" id="PTHR24198">
    <property type="entry name" value="ANKYRIN REPEAT AND PROTEIN KINASE DOMAIN-CONTAINING PROTEIN"/>
    <property type="match status" value="1"/>
</dbReference>
<evidence type="ECO:0000313" key="7">
    <source>
        <dbReference type="Proteomes" id="UP001270362"/>
    </source>
</evidence>
<keyword evidence="7" id="KW-1185">Reference proteome</keyword>
<name>A0AAE0X298_9PEZI</name>
<feature type="repeat" description="ANK" evidence="3">
    <location>
        <begin position="434"/>
        <end position="466"/>
    </location>
</feature>
<dbReference type="SUPFAM" id="SSF48403">
    <property type="entry name" value="Ankyrin repeat"/>
    <property type="match status" value="1"/>
</dbReference>
<dbReference type="SMART" id="SM00248">
    <property type="entry name" value="ANK"/>
    <property type="match status" value="5"/>
</dbReference>
<keyword evidence="2 3" id="KW-0040">ANK repeat</keyword>
<feature type="compositionally biased region" description="Acidic residues" evidence="5">
    <location>
        <begin position="792"/>
        <end position="824"/>
    </location>
</feature>
<evidence type="ECO:0000256" key="5">
    <source>
        <dbReference type="SAM" id="MobiDB-lite"/>
    </source>
</evidence>
<gene>
    <name evidence="6" type="ORF">B0T22DRAFT_519327</name>
</gene>
<evidence type="ECO:0008006" key="8">
    <source>
        <dbReference type="Google" id="ProtNLM"/>
    </source>
</evidence>
<feature type="compositionally biased region" description="Polar residues" evidence="5">
    <location>
        <begin position="192"/>
        <end position="205"/>
    </location>
</feature>
<accession>A0AAE0X298</accession>
<dbReference type="PANTHER" id="PTHR24198:SF165">
    <property type="entry name" value="ANKYRIN REPEAT-CONTAINING PROTEIN-RELATED"/>
    <property type="match status" value="1"/>
</dbReference>
<dbReference type="InterPro" id="IPR036770">
    <property type="entry name" value="Ankyrin_rpt-contain_sf"/>
</dbReference>
<protein>
    <recommendedName>
        <fullName evidence="8">Fungal N-terminal domain-containing protein</fullName>
    </recommendedName>
</protein>